<dbReference type="SUPFAM" id="SSF82153">
    <property type="entry name" value="FAS1 domain"/>
    <property type="match status" value="1"/>
</dbReference>
<evidence type="ECO:0000313" key="4">
    <source>
        <dbReference type="EMBL" id="KAG0580259.1"/>
    </source>
</evidence>
<gene>
    <name evidence="4" type="ORF">KC19_4G160900</name>
</gene>
<protein>
    <recommendedName>
        <fullName evidence="3">FAS1 domain-containing protein</fullName>
    </recommendedName>
</protein>
<dbReference type="Proteomes" id="UP000822688">
    <property type="component" value="Chromosome 4"/>
</dbReference>
<organism evidence="4 5">
    <name type="scientific">Ceratodon purpureus</name>
    <name type="common">Fire moss</name>
    <name type="synonym">Dicranum purpureum</name>
    <dbReference type="NCBI Taxonomy" id="3225"/>
    <lineage>
        <taxon>Eukaryota</taxon>
        <taxon>Viridiplantae</taxon>
        <taxon>Streptophyta</taxon>
        <taxon>Embryophyta</taxon>
        <taxon>Bryophyta</taxon>
        <taxon>Bryophytina</taxon>
        <taxon>Bryopsida</taxon>
        <taxon>Dicranidae</taxon>
        <taxon>Pseudoditrichales</taxon>
        <taxon>Ditrichaceae</taxon>
        <taxon>Ceratodon</taxon>
    </lineage>
</organism>
<proteinExistence type="predicted"/>
<dbReference type="EMBL" id="CM026424">
    <property type="protein sequence ID" value="KAG0580259.1"/>
    <property type="molecule type" value="Genomic_DNA"/>
</dbReference>
<evidence type="ECO:0000259" key="3">
    <source>
        <dbReference type="PROSITE" id="PS50213"/>
    </source>
</evidence>
<keyword evidence="2" id="KW-0812">Transmembrane</keyword>
<accession>A0A8T0IBE2</accession>
<dbReference type="PROSITE" id="PS50213">
    <property type="entry name" value="FAS1"/>
    <property type="match status" value="1"/>
</dbReference>
<feature type="domain" description="FAS1" evidence="3">
    <location>
        <begin position="46"/>
        <end position="187"/>
    </location>
</feature>
<dbReference type="InterPro" id="IPR000782">
    <property type="entry name" value="FAS1_domain"/>
</dbReference>
<keyword evidence="2" id="KW-0472">Membrane</keyword>
<evidence type="ECO:0000256" key="1">
    <source>
        <dbReference type="SAM" id="MobiDB-lite"/>
    </source>
</evidence>
<dbReference type="OrthoDB" id="286301at2759"/>
<evidence type="ECO:0000313" key="5">
    <source>
        <dbReference type="Proteomes" id="UP000822688"/>
    </source>
</evidence>
<dbReference type="PANTHER" id="PTHR37232">
    <property type="entry name" value="FASCICLIN DOMAIN PROTEIN"/>
    <property type="match status" value="1"/>
</dbReference>
<comment type="caution">
    <text evidence="4">The sequence shown here is derived from an EMBL/GenBank/DDBJ whole genome shotgun (WGS) entry which is preliminary data.</text>
</comment>
<dbReference type="InterPro" id="IPR036378">
    <property type="entry name" value="FAS1_dom_sf"/>
</dbReference>
<feature type="transmembrane region" description="Helical" evidence="2">
    <location>
        <begin position="12"/>
        <end position="29"/>
    </location>
</feature>
<keyword evidence="5" id="KW-1185">Reference proteome</keyword>
<feature type="region of interest" description="Disordered" evidence="1">
    <location>
        <begin position="195"/>
        <end position="228"/>
    </location>
</feature>
<reference evidence="4" key="1">
    <citation type="submission" date="2020-06" db="EMBL/GenBank/DDBJ databases">
        <title>WGS assembly of Ceratodon purpureus strain R40.</title>
        <authorList>
            <person name="Carey S.B."/>
            <person name="Jenkins J."/>
            <person name="Shu S."/>
            <person name="Lovell J.T."/>
            <person name="Sreedasyam A."/>
            <person name="Maumus F."/>
            <person name="Tiley G.P."/>
            <person name="Fernandez-Pozo N."/>
            <person name="Barry K."/>
            <person name="Chen C."/>
            <person name="Wang M."/>
            <person name="Lipzen A."/>
            <person name="Daum C."/>
            <person name="Saski C.A."/>
            <person name="Payton A.C."/>
            <person name="Mcbreen J.C."/>
            <person name="Conrad R.E."/>
            <person name="Kollar L.M."/>
            <person name="Olsson S."/>
            <person name="Huttunen S."/>
            <person name="Landis J.B."/>
            <person name="Wickett N.J."/>
            <person name="Johnson M.G."/>
            <person name="Rensing S.A."/>
            <person name="Grimwood J."/>
            <person name="Schmutz J."/>
            <person name="Mcdaniel S.F."/>
        </authorList>
    </citation>
    <scope>NUCLEOTIDE SEQUENCE</scope>
    <source>
        <strain evidence="4">R40</strain>
    </source>
</reference>
<dbReference type="PANTHER" id="PTHR37232:SF2">
    <property type="entry name" value="FAS1 DOMAIN-CONTAINING PROTEIN"/>
    <property type="match status" value="1"/>
</dbReference>
<evidence type="ECO:0000256" key="2">
    <source>
        <dbReference type="SAM" id="Phobius"/>
    </source>
</evidence>
<feature type="compositionally biased region" description="Acidic residues" evidence="1">
    <location>
        <begin position="204"/>
        <end position="228"/>
    </location>
</feature>
<sequence length="228" mass="24744">MASSILHIVPTIRALVVISYFALTIFFYTRAPSGASLAASGFPSIPSGYAESGSKYESVGAFGEMMIAMLGPTDVPFTLFVPSHAAFLNISSIFRKIEEKGEKLDVTDTESPIYAVMSHLLSFSAVPKPILSKHVPVGKELVHESLSGFLLSLSRVRGTGLLVNNVTCAVTDLQRGRFVIHVLNGALMDFDFEQSMLQESAPGGEEDSKEEVDQEEDVSEDQEQQSHI</sequence>
<dbReference type="AlphaFoldDB" id="A0A8T0IBE2"/>
<keyword evidence="2" id="KW-1133">Transmembrane helix</keyword>
<name>A0A8T0IBE2_CERPU</name>
<dbReference type="Pfam" id="PF02469">
    <property type="entry name" value="Fasciclin"/>
    <property type="match status" value="1"/>
</dbReference>
<dbReference type="Gene3D" id="2.30.180.10">
    <property type="entry name" value="FAS1 domain"/>
    <property type="match status" value="1"/>
</dbReference>